<comment type="caution">
    <text evidence="1">The sequence shown here is derived from an EMBL/GenBank/DDBJ whole genome shotgun (WGS) entry which is preliminary data.</text>
</comment>
<dbReference type="AlphaFoldDB" id="A0A7W4ULP2"/>
<sequence length="123" mass="13908">MLLAIDLGRSPRVLWGWVPEDGESEFSREDLQLMHAARELQASYSPRGYKFADEMDPEGDPENGYGSFEWQVSTSTNYAMKALESARADVDEAFTKGEYKDLPEETKRKARAGLIFTVAKVPR</sequence>
<name>A0A7W4ULP2_9MICO</name>
<accession>A0A7W4ULP2</accession>
<protein>
    <submittedName>
        <fullName evidence="1">Uncharacterized protein</fullName>
    </submittedName>
</protein>
<evidence type="ECO:0000313" key="2">
    <source>
        <dbReference type="Proteomes" id="UP000545286"/>
    </source>
</evidence>
<dbReference type="RefSeq" id="WP_183623206.1">
    <property type="nucleotide sequence ID" value="NZ_JACHWJ010000001.1"/>
</dbReference>
<reference evidence="1 2" key="1">
    <citation type="submission" date="2020-08" db="EMBL/GenBank/DDBJ databases">
        <title>Sequencing the genomes of 1000 actinobacteria strains.</title>
        <authorList>
            <person name="Klenk H.-P."/>
        </authorList>
    </citation>
    <scope>NUCLEOTIDE SEQUENCE [LARGE SCALE GENOMIC DNA]</scope>
    <source>
        <strain evidence="1 2">DSM 20419</strain>
    </source>
</reference>
<keyword evidence="2" id="KW-1185">Reference proteome</keyword>
<proteinExistence type="predicted"/>
<dbReference type="EMBL" id="JACHWJ010000001">
    <property type="protein sequence ID" value="MBB2956784.1"/>
    <property type="molecule type" value="Genomic_DNA"/>
</dbReference>
<evidence type="ECO:0000313" key="1">
    <source>
        <dbReference type="EMBL" id="MBB2956784.1"/>
    </source>
</evidence>
<organism evidence="1 2">
    <name type="scientific">Pseudoclavibacter helvolus</name>
    <dbReference type="NCBI Taxonomy" id="255205"/>
    <lineage>
        <taxon>Bacteria</taxon>
        <taxon>Bacillati</taxon>
        <taxon>Actinomycetota</taxon>
        <taxon>Actinomycetes</taxon>
        <taxon>Micrococcales</taxon>
        <taxon>Microbacteriaceae</taxon>
        <taxon>Pseudoclavibacter</taxon>
    </lineage>
</organism>
<dbReference type="Proteomes" id="UP000545286">
    <property type="component" value="Unassembled WGS sequence"/>
</dbReference>
<gene>
    <name evidence="1" type="ORF">FHX72_000896</name>
</gene>